<dbReference type="Proteomes" id="UP000007150">
    <property type="component" value="Chromosome 2"/>
</dbReference>
<dbReference type="EMBL" id="CP002799">
    <property type="protein sequence ID" value="AEG51367.1"/>
    <property type="molecule type" value="Genomic_DNA"/>
</dbReference>
<feature type="transmembrane region" description="Helical" evidence="1">
    <location>
        <begin position="59"/>
        <end position="80"/>
    </location>
</feature>
<evidence type="ECO:0000313" key="3">
    <source>
        <dbReference type="Proteomes" id="UP000007150"/>
    </source>
</evidence>
<name>F6F1F1_SPHCR</name>
<feature type="transmembrane region" description="Helical" evidence="1">
    <location>
        <begin position="100"/>
        <end position="120"/>
    </location>
</feature>
<keyword evidence="3" id="KW-1185">Reference proteome</keyword>
<proteinExistence type="predicted"/>
<feature type="transmembrane region" description="Helical" evidence="1">
    <location>
        <begin position="266"/>
        <end position="292"/>
    </location>
</feature>
<accession>F6F1F1</accession>
<dbReference type="AlphaFoldDB" id="F6F1F1"/>
<feature type="transmembrane region" description="Helical" evidence="1">
    <location>
        <begin position="126"/>
        <end position="147"/>
    </location>
</feature>
<keyword evidence="1" id="KW-0812">Transmembrane</keyword>
<organism evidence="2 3">
    <name type="scientific">Sphingobium chlorophenolicum L-1</name>
    <dbReference type="NCBI Taxonomy" id="690566"/>
    <lineage>
        <taxon>Bacteria</taxon>
        <taxon>Pseudomonadati</taxon>
        <taxon>Pseudomonadota</taxon>
        <taxon>Alphaproteobacteria</taxon>
        <taxon>Sphingomonadales</taxon>
        <taxon>Sphingomonadaceae</taxon>
        <taxon>Sphingobium</taxon>
    </lineage>
</organism>
<reference evidence="2 3" key="1">
    <citation type="submission" date="2011-05" db="EMBL/GenBank/DDBJ databases">
        <title>Complete sequence of chromosome 2 of Sphingobium chlorophenolicum L-1.</title>
        <authorList>
            <consortium name="US DOE Joint Genome Institute"/>
            <person name="Lucas S."/>
            <person name="Han J."/>
            <person name="Lapidus A."/>
            <person name="Cheng J.-F."/>
            <person name="Goodwin L."/>
            <person name="Pitluck S."/>
            <person name="Peters L."/>
            <person name="Daligault H."/>
            <person name="Han C."/>
            <person name="Tapia R."/>
            <person name="Land M."/>
            <person name="Hauser L."/>
            <person name="Kyrpides N."/>
            <person name="Ivanova N."/>
            <person name="Pagani I."/>
            <person name="Turner P."/>
            <person name="Copley S."/>
            <person name="Woyke T."/>
        </authorList>
    </citation>
    <scope>NUCLEOTIDE SEQUENCE [LARGE SCALE GENOMIC DNA]</scope>
    <source>
        <strain evidence="2 3">L-1</strain>
    </source>
</reference>
<protein>
    <recommendedName>
        <fullName evidence="4">Ferric reductase like transmembrane component</fullName>
    </recommendedName>
</protein>
<keyword evidence="1" id="KW-1133">Transmembrane helix</keyword>
<dbReference type="RefSeq" id="WP_013849595.1">
    <property type="nucleotide sequence ID" value="NC_015594.1"/>
</dbReference>
<evidence type="ECO:0008006" key="4">
    <source>
        <dbReference type="Google" id="ProtNLM"/>
    </source>
</evidence>
<keyword evidence="1" id="KW-0472">Membrane</keyword>
<sequence>MATQLSGKAPRRAKGEVLHDGFLRHAGFRWLKAATLICILSIASYMLVDVTPRHNGGSWYGYTMGTIGVLLILWLTLLGLRKRAMTRGRWSLKAWTSAHVYLGLSLIVIATLHTGFQLGWNVHTLAYALMMLVILSGLFGITVYAALPAALSNNRAEMTQVQMLDAVRAIDRQLHDAAQPLPHDKAALVRQSLEQDPFGGTLLSRLSGRYPRCATAKAQAALRHWTGDKPDTGNDPLERIDALLERKQAMLARLRRHLRLKALLEIWLYVHVPATFALLAALTAHVVSVFFYW</sequence>
<evidence type="ECO:0000256" key="1">
    <source>
        <dbReference type="SAM" id="Phobius"/>
    </source>
</evidence>
<evidence type="ECO:0000313" key="2">
    <source>
        <dbReference type="EMBL" id="AEG51367.1"/>
    </source>
</evidence>
<dbReference type="KEGG" id="sch:Sphch_3785"/>
<dbReference type="HOGENOM" id="CLU_949754_0_0_5"/>
<feature type="transmembrane region" description="Helical" evidence="1">
    <location>
        <begin position="30"/>
        <end position="47"/>
    </location>
</feature>
<gene>
    <name evidence="2" type="ORF">Sphch_3785</name>
</gene>
<dbReference type="STRING" id="690566.Sphch_3785"/>